<dbReference type="AlphaFoldDB" id="A0A9P9IXX5"/>
<keyword evidence="8" id="KW-0539">Nucleus</keyword>
<evidence type="ECO:0000259" key="11">
    <source>
        <dbReference type="Pfam" id="PF08704"/>
    </source>
</evidence>
<protein>
    <recommendedName>
        <fullName evidence="3">tRNA (adenine(58)-N(1))-methyltransferase catalytic subunit TRM61</fullName>
        <ecNumber evidence="2">2.1.1.220</ecNumber>
    </recommendedName>
    <alternativeName>
        <fullName evidence="9">tRNA(m1A58)-methyltransferase subunit TRM61</fullName>
    </alternativeName>
</protein>
<keyword evidence="6" id="KW-0949">S-adenosyl-L-methionine</keyword>
<organism evidence="12 13">
    <name type="scientific">Dendryphion nanum</name>
    <dbReference type="NCBI Taxonomy" id="256645"/>
    <lineage>
        <taxon>Eukaryota</taxon>
        <taxon>Fungi</taxon>
        <taxon>Dikarya</taxon>
        <taxon>Ascomycota</taxon>
        <taxon>Pezizomycotina</taxon>
        <taxon>Dothideomycetes</taxon>
        <taxon>Pleosporomycetidae</taxon>
        <taxon>Pleosporales</taxon>
        <taxon>Torulaceae</taxon>
        <taxon>Dendryphion</taxon>
    </lineage>
</organism>
<comment type="caution">
    <text evidence="12">The sequence shown here is derived from an EMBL/GenBank/DDBJ whole genome shotgun (WGS) entry which is preliminary data.</text>
</comment>
<dbReference type="Pfam" id="PF08704">
    <property type="entry name" value="GCD14"/>
    <property type="match status" value="3"/>
</dbReference>
<gene>
    <name evidence="12" type="ORF">B0J11DRAFT_426554</name>
</gene>
<dbReference type="GO" id="GO:0031515">
    <property type="term" value="C:tRNA (m1A) methyltransferase complex"/>
    <property type="evidence" value="ECO:0007669"/>
    <property type="project" value="InterPro"/>
</dbReference>
<evidence type="ECO:0000256" key="5">
    <source>
        <dbReference type="ARBA" id="ARBA00022679"/>
    </source>
</evidence>
<dbReference type="InterPro" id="IPR014816">
    <property type="entry name" value="tRNA_MeTrfase_Gcd14"/>
</dbReference>
<feature type="domain" description="tRNA (adenine(58)-N(1))-methyltransferase catalytic subunit TRM61 C-terminal" evidence="11">
    <location>
        <begin position="208"/>
        <end position="281"/>
    </location>
</feature>
<dbReference type="EMBL" id="JAGMWT010000002">
    <property type="protein sequence ID" value="KAH7135005.1"/>
    <property type="molecule type" value="Genomic_DNA"/>
</dbReference>
<evidence type="ECO:0000256" key="7">
    <source>
        <dbReference type="ARBA" id="ARBA00022694"/>
    </source>
</evidence>
<dbReference type="GO" id="GO:0160107">
    <property type="term" value="F:tRNA (adenine(58)-N1)-methyltransferase activity"/>
    <property type="evidence" value="ECO:0007669"/>
    <property type="project" value="UniProtKB-EC"/>
</dbReference>
<dbReference type="Gene3D" id="3.10.330.20">
    <property type="match status" value="1"/>
</dbReference>
<evidence type="ECO:0000256" key="10">
    <source>
        <dbReference type="SAM" id="MobiDB-lite"/>
    </source>
</evidence>
<dbReference type="Proteomes" id="UP000700596">
    <property type="component" value="Unassembled WGS sequence"/>
</dbReference>
<dbReference type="OrthoDB" id="1925287at2759"/>
<reference evidence="12" key="1">
    <citation type="journal article" date="2021" name="Nat. Commun.">
        <title>Genetic determinants of endophytism in the Arabidopsis root mycobiome.</title>
        <authorList>
            <person name="Mesny F."/>
            <person name="Miyauchi S."/>
            <person name="Thiergart T."/>
            <person name="Pickel B."/>
            <person name="Atanasova L."/>
            <person name="Karlsson M."/>
            <person name="Huettel B."/>
            <person name="Barry K.W."/>
            <person name="Haridas S."/>
            <person name="Chen C."/>
            <person name="Bauer D."/>
            <person name="Andreopoulos W."/>
            <person name="Pangilinan J."/>
            <person name="LaButti K."/>
            <person name="Riley R."/>
            <person name="Lipzen A."/>
            <person name="Clum A."/>
            <person name="Drula E."/>
            <person name="Henrissat B."/>
            <person name="Kohler A."/>
            <person name="Grigoriev I.V."/>
            <person name="Martin F.M."/>
            <person name="Hacquard S."/>
        </authorList>
    </citation>
    <scope>NUCLEOTIDE SEQUENCE</scope>
    <source>
        <strain evidence="12">MPI-CAGE-CH-0243</strain>
    </source>
</reference>
<feature type="compositionally biased region" description="Basic and acidic residues" evidence="10">
    <location>
        <begin position="412"/>
        <end position="445"/>
    </location>
</feature>
<dbReference type="SUPFAM" id="SSF53335">
    <property type="entry name" value="S-adenosyl-L-methionine-dependent methyltransferases"/>
    <property type="match status" value="1"/>
</dbReference>
<dbReference type="Gene3D" id="3.40.50.150">
    <property type="entry name" value="Vaccinia Virus protein VP39"/>
    <property type="match status" value="1"/>
</dbReference>
<evidence type="ECO:0000256" key="9">
    <source>
        <dbReference type="ARBA" id="ARBA00033309"/>
    </source>
</evidence>
<keyword evidence="13" id="KW-1185">Reference proteome</keyword>
<evidence type="ECO:0000256" key="2">
    <source>
        <dbReference type="ARBA" id="ARBA00012796"/>
    </source>
</evidence>
<evidence type="ECO:0000256" key="3">
    <source>
        <dbReference type="ARBA" id="ARBA00015963"/>
    </source>
</evidence>
<dbReference type="GO" id="GO:0005634">
    <property type="term" value="C:nucleus"/>
    <property type="evidence" value="ECO:0007669"/>
    <property type="project" value="UniProtKB-SubCell"/>
</dbReference>
<dbReference type="PANTHER" id="PTHR12133:SF2">
    <property type="entry name" value="TRNA (ADENINE(58)-N(1))-METHYLTRANSFERASE CATALYTIC SUBUNIT TRMT61A"/>
    <property type="match status" value="1"/>
</dbReference>
<evidence type="ECO:0000256" key="8">
    <source>
        <dbReference type="ARBA" id="ARBA00023242"/>
    </source>
</evidence>
<evidence type="ECO:0000313" key="12">
    <source>
        <dbReference type="EMBL" id="KAH7135005.1"/>
    </source>
</evidence>
<dbReference type="EC" id="2.1.1.220" evidence="2"/>
<feature type="compositionally biased region" description="Basic and acidic residues" evidence="10">
    <location>
        <begin position="88"/>
        <end position="105"/>
    </location>
</feature>
<comment type="subcellular location">
    <subcellularLocation>
        <location evidence="1">Nucleus</location>
    </subcellularLocation>
</comment>
<feature type="domain" description="tRNA (adenine(58)-N(1))-methyltransferase catalytic subunit TRM61 C-terminal" evidence="11">
    <location>
        <begin position="123"/>
        <end position="184"/>
    </location>
</feature>
<proteinExistence type="predicted"/>
<dbReference type="InterPro" id="IPR029063">
    <property type="entry name" value="SAM-dependent_MTases_sf"/>
</dbReference>
<evidence type="ECO:0000256" key="4">
    <source>
        <dbReference type="ARBA" id="ARBA00022603"/>
    </source>
</evidence>
<evidence type="ECO:0000256" key="6">
    <source>
        <dbReference type="ARBA" id="ARBA00022691"/>
    </source>
</evidence>
<feature type="domain" description="tRNA (adenine(58)-N(1))-methyltransferase catalytic subunit TRM61 C-terminal" evidence="11">
    <location>
        <begin position="325"/>
        <end position="493"/>
    </location>
</feature>
<keyword evidence="7" id="KW-0819">tRNA processing</keyword>
<evidence type="ECO:0000256" key="1">
    <source>
        <dbReference type="ARBA" id="ARBA00004123"/>
    </source>
</evidence>
<sequence length="511" mass="56649">MAPSPSPFLDPGSLSAPDSLGILQLRRDHLIPAFLSPSADSQYAEGKVENTRFGSFPHSTLINRPWGTQILASVVDTGSRGKSKKRKRDGESNGDEKVEDGILEPGEDHVKKEVIQAATASSGFAHLVPPSPETWTLCLPHRTQVVYTPDYSYILQRLRARPGDHIIEAGAGSGSFTHAAVRAIFNGYGETNPEEDTDGGAAFSVNTQKRHGQVYSFEFHAPRAKQLEIEIKEHGLESLVTVTNRDVYEDGFCLENDAEPSADIIFLDLPAPWLALKHLTRSPPSQAVLNSVLSDPSTPTADISTSAPLAQADLRPFRSPLNPKNAVRICTFSPCIEQVTKTVSAMRSLGWLEIGMAEIQAKRLEVRRERVGLQEEGLRGANPTASTVQEAVQRLRDVEGRAKVFHGLQKEKQEQVMRRAEAKKRGEKVPTLKEEGADGKSKGKLDALPPSKQDRLERAKKELENRNLFKEGRLVHRTEPELKTHTSYLVFAVLPREWTKEDEEKAKQRWS</sequence>
<dbReference type="GO" id="GO:0030488">
    <property type="term" value="P:tRNA methylation"/>
    <property type="evidence" value="ECO:0007669"/>
    <property type="project" value="InterPro"/>
</dbReference>
<dbReference type="PROSITE" id="PS51620">
    <property type="entry name" value="SAM_TRM61"/>
    <property type="match status" value="1"/>
</dbReference>
<feature type="region of interest" description="Disordered" evidence="10">
    <location>
        <begin position="412"/>
        <end position="454"/>
    </location>
</feature>
<keyword evidence="4 12" id="KW-0489">Methyltransferase</keyword>
<feature type="region of interest" description="Disordered" evidence="10">
    <location>
        <begin position="75"/>
        <end position="105"/>
    </location>
</feature>
<dbReference type="InterPro" id="IPR049470">
    <property type="entry name" value="TRM61_C"/>
</dbReference>
<evidence type="ECO:0000313" key="13">
    <source>
        <dbReference type="Proteomes" id="UP000700596"/>
    </source>
</evidence>
<accession>A0A9P9IXX5</accession>
<name>A0A9P9IXX5_9PLEO</name>
<keyword evidence="5" id="KW-0808">Transferase</keyword>
<dbReference type="PANTHER" id="PTHR12133">
    <property type="entry name" value="TRNA (ADENINE(58)-N(1))-METHYLTRANSFERASE"/>
    <property type="match status" value="1"/>
</dbReference>